<dbReference type="EMBL" id="JANEYF010003279">
    <property type="protein sequence ID" value="KAJ8937721.1"/>
    <property type="molecule type" value="Genomic_DNA"/>
</dbReference>
<evidence type="ECO:0000256" key="9">
    <source>
        <dbReference type="ARBA" id="ARBA00023136"/>
    </source>
</evidence>
<keyword evidence="8 12" id="KW-0406">Ion transport</keyword>
<reference evidence="14" key="1">
    <citation type="journal article" date="2023" name="Insect Mol. Biol.">
        <title>Genome sequencing provides insights into the evolution of gene families encoding plant cell wall-degrading enzymes in longhorned beetles.</title>
        <authorList>
            <person name="Shin N.R."/>
            <person name="Okamura Y."/>
            <person name="Kirsch R."/>
            <person name="Pauchet Y."/>
        </authorList>
    </citation>
    <scope>NUCLEOTIDE SEQUENCE</scope>
    <source>
        <strain evidence="14">RBIC_L_NR</strain>
    </source>
</reference>
<feature type="transmembrane region" description="Helical" evidence="13">
    <location>
        <begin position="99"/>
        <end position="125"/>
    </location>
</feature>
<evidence type="ECO:0000313" key="15">
    <source>
        <dbReference type="Proteomes" id="UP001162156"/>
    </source>
</evidence>
<evidence type="ECO:0000256" key="8">
    <source>
        <dbReference type="ARBA" id="ARBA00023065"/>
    </source>
</evidence>
<keyword evidence="6 13" id="KW-1133">Transmembrane helix</keyword>
<comment type="similarity">
    <text evidence="2 12">Belongs to the amiloride-sensitive sodium channel (TC 1.A.6) family.</text>
</comment>
<keyword evidence="9 13" id="KW-0472">Membrane</keyword>
<dbReference type="AlphaFoldDB" id="A0AAV8XG32"/>
<dbReference type="PANTHER" id="PTHR11690:SF288">
    <property type="entry name" value="AMILORIDE-SENSITIVE NA+ CHANNEL-RELATED"/>
    <property type="match status" value="1"/>
</dbReference>
<dbReference type="GO" id="GO:0005886">
    <property type="term" value="C:plasma membrane"/>
    <property type="evidence" value="ECO:0007669"/>
    <property type="project" value="TreeGrafter"/>
</dbReference>
<evidence type="ECO:0000256" key="2">
    <source>
        <dbReference type="ARBA" id="ARBA00007193"/>
    </source>
</evidence>
<evidence type="ECO:0000256" key="5">
    <source>
        <dbReference type="ARBA" id="ARBA00022692"/>
    </source>
</evidence>
<keyword evidence="3 12" id="KW-0813">Transport</keyword>
<evidence type="ECO:0000313" key="14">
    <source>
        <dbReference type="EMBL" id="KAJ8937721.1"/>
    </source>
</evidence>
<evidence type="ECO:0000256" key="12">
    <source>
        <dbReference type="RuleBase" id="RU000679"/>
    </source>
</evidence>
<gene>
    <name evidence="14" type="ORF">NQ314_011741</name>
</gene>
<evidence type="ECO:0000256" key="1">
    <source>
        <dbReference type="ARBA" id="ARBA00004141"/>
    </source>
</evidence>
<dbReference type="GO" id="GO:0015280">
    <property type="term" value="F:ligand-gated sodium channel activity"/>
    <property type="evidence" value="ECO:0007669"/>
    <property type="project" value="TreeGrafter"/>
</dbReference>
<dbReference type="Gene3D" id="1.10.287.770">
    <property type="entry name" value="YojJ-like"/>
    <property type="match status" value="1"/>
</dbReference>
<comment type="caution">
    <text evidence="14">The sequence shown here is derived from an EMBL/GenBank/DDBJ whole genome shotgun (WGS) entry which is preliminary data.</text>
</comment>
<keyword evidence="11 12" id="KW-0407">Ion channel</keyword>
<evidence type="ECO:0000256" key="10">
    <source>
        <dbReference type="ARBA" id="ARBA00023201"/>
    </source>
</evidence>
<evidence type="ECO:0000256" key="3">
    <source>
        <dbReference type="ARBA" id="ARBA00022448"/>
    </source>
</evidence>
<keyword evidence="5 12" id="KW-0812">Transmembrane</keyword>
<name>A0AAV8XG32_9CUCU</name>
<comment type="subcellular location">
    <subcellularLocation>
        <location evidence="1">Membrane</location>
        <topology evidence="1">Multi-pass membrane protein</topology>
    </subcellularLocation>
</comment>
<organism evidence="14 15">
    <name type="scientific">Rhamnusium bicolor</name>
    <dbReference type="NCBI Taxonomy" id="1586634"/>
    <lineage>
        <taxon>Eukaryota</taxon>
        <taxon>Metazoa</taxon>
        <taxon>Ecdysozoa</taxon>
        <taxon>Arthropoda</taxon>
        <taxon>Hexapoda</taxon>
        <taxon>Insecta</taxon>
        <taxon>Pterygota</taxon>
        <taxon>Neoptera</taxon>
        <taxon>Endopterygota</taxon>
        <taxon>Coleoptera</taxon>
        <taxon>Polyphaga</taxon>
        <taxon>Cucujiformia</taxon>
        <taxon>Chrysomeloidea</taxon>
        <taxon>Cerambycidae</taxon>
        <taxon>Lepturinae</taxon>
        <taxon>Rhagiini</taxon>
        <taxon>Rhamnusium</taxon>
    </lineage>
</organism>
<evidence type="ECO:0000256" key="6">
    <source>
        <dbReference type="ARBA" id="ARBA00022989"/>
    </source>
</evidence>
<accession>A0AAV8XG32</accession>
<keyword evidence="7" id="KW-0915">Sodium</keyword>
<evidence type="ECO:0000256" key="4">
    <source>
        <dbReference type="ARBA" id="ARBA00022461"/>
    </source>
</evidence>
<evidence type="ECO:0000256" key="11">
    <source>
        <dbReference type="ARBA" id="ARBA00023303"/>
    </source>
</evidence>
<dbReference type="PANTHER" id="PTHR11690">
    <property type="entry name" value="AMILORIDE-SENSITIVE SODIUM CHANNEL-RELATED"/>
    <property type="match status" value="1"/>
</dbReference>
<keyword evidence="15" id="KW-1185">Reference proteome</keyword>
<dbReference type="InterPro" id="IPR001873">
    <property type="entry name" value="ENaC"/>
</dbReference>
<dbReference type="Pfam" id="PF00858">
    <property type="entry name" value="ASC"/>
    <property type="match status" value="1"/>
</dbReference>
<evidence type="ECO:0000256" key="13">
    <source>
        <dbReference type="SAM" id="Phobius"/>
    </source>
</evidence>
<protein>
    <recommendedName>
        <fullName evidence="16">Pickpocket protein 28</fullName>
    </recommendedName>
</protein>
<keyword evidence="10 12" id="KW-0739">Sodium transport</keyword>
<proteinExistence type="inferred from homology"/>
<sequence>MFEAQTKLLERDVESGISSAKSEGEGAGDSGCDCLPGCTSLTYNAESTQAEYNWKKMFEATRRNLSEYPGMQFTRLNLFFKEQQFINSERNELFGQTDFLANCGGILGLFTGFSFLSIVEIVYFVSLRLMCNVKMYGRHYWSGSNRLLNNDAYVHNN</sequence>
<dbReference type="Proteomes" id="UP001162156">
    <property type="component" value="Unassembled WGS sequence"/>
</dbReference>
<keyword evidence="4 12" id="KW-0894">Sodium channel</keyword>
<evidence type="ECO:0008006" key="16">
    <source>
        <dbReference type="Google" id="ProtNLM"/>
    </source>
</evidence>
<evidence type="ECO:0000256" key="7">
    <source>
        <dbReference type="ARBA" id="ARBA00023053"/>
    </source>
</evidence>